<dbReference type="PATRIC" id="fig|273677.3.peg.2438"/>
<comment type="caution">
    <text evidence="3">The sequence shown here is derived from an EMBL/GenBank/DDBJ whole genome shotgun (WGS) entry which is preliminary data.</text>
</comment>
<dbReference type="GeneID" id="91432637"/>
<feature type="transmembrane region" description="Helical" evidence="1">
    <location>
        <begin position="70"/>
        <end position="92"/>
    </location>
</feature>
<dbReference type="InterPro" id="IPR046253">
    <property type="entry name" value="DUF6286"/>
</dbReference>
<dbReference type="OrthoDB" id="5126451at2"/>
<evidence type="ECO:0000256" key="1">
    <source>
        <dbReference type="SAM" id="Phobius"/>
    </source>
</evidence>
<accession>A0A031FMR4</accession>
<evidence type="ECO:0000313" key="3">
    <source>
        <dbReference type="EMBL" id="EZP26124.1"/>
    </source>
</evidence>
<proteinExistence type="predicted"/>
<name>A0A031FMR4_9MICO</name>
<dbReference type="RefSeq" id="WP_036312896.1">
    <property type="nucleotide sequence ID" value="NZ_CP031421.1"/>
</dbReference>
<keyword evidence="1" id="KW-0472">Membrane</keyword>
<protein>
    <submittedName>
        <fullName evidence="3">Mismatch repair ATPase</fullName>
    </submittedName>
</protein>
<evidence type="ECO:0000259" key="2">
    <source>
        <dbReference type="Pfam" id="PF19803"/>
    </source>
</evidence>
<feature type="transmembrane region" description="Helical" evidence="1">
    <location>
        <begin position="20"/>
        <end position="50"/>
    </location>
</feature>
<dbReference type="Proteomes" id="UP000024001">
    <property type="component" value="Unassembled WGS sequence"/>
</dbReference>
<keyword evidence="1" id="KW-1133">Transmembrane helix</keyword>
<dbReference type="EMBL" id="JFYO01000007">
    <property type="protein sequence ID" value="EZP26124.1"/>
    <property type="molecule type" value="Genomic_DNA"/>
</dbReference>
<gene>
    <name evidence="3" type="ORF">BW34_02456</name>
</gene>
<dbReference type="KEGG" id="moo:BWL13_02275"/>
<feature type="domain" description="DUF6286" evidence="2">
    <location>
        <begin position="82"/>
        <end position="184"/>
    </location>
</feature>
<keyword evidence="1" id="KW-0812">Transmembrane</keyword>
<dbReference type="eggNOG" id="ENOG50345PG">
    <property type="taxonomic scope" value="Bacteria"/>
</dbReference>
<sequence>MTTPVLRRVVRRETHSPRSVAFAVVVLLGIILALYVAVELILALAAQPALFVRPMAALQWLAGLPSSVPVAAGVAGGLVVAALGLWLVVLAVSPGRLSKHEMDAGGRVAVVDNGVVASALAQRVSDETGIARDRVTVGVAHRSVDVTVRPGAGIPIEKAQVTSLAEAEIASLKLARPVRTRVRIERHDEEEKAA</sequence>
<organism evidence="3 4">
    <name type="scientific">Microbacterium oleivorans</name>
    <dbReference type="NCBI Taxonomy" id="273677"/>
    <lineage>
        <taxon>Bacteria</taxon>
        <taxon>Bacillati</taxon>
        <taxon>Actinomycetota</taxon>
        <taxon>Actinomycetes</taxon>
        <taxon>Micrococcales</taxon>
        <taxon>Microbacteriaceae</taxon>
        <taxon>Microbacterium</taxon>
    </lineage>
</organism>
<evidence type="ECO:0000313" key="4">
    <source>
        <dbReference type="Proteomes" id="UP000024001"/>
    </source>
</evidence>
<dbReference type="AlphaFoldDB" id="A0A031FMR4"/>
<keyword evidence="4" id="KW-1185">Reference proteome</keyword>
<reference evidence="3 4" key="1">
    <citation type="submission" date="2014-03" db="EMBL/GenBank/DDBJ databases">
        <title>Draft Genome Sequences of 13 Willow Endophytes.</title>
        <authorList>
            <person name="Gan H.Y."/>
            <person name="Gan H.M."/>
            <person name="Savka M.A."/>
            <person name="Hudson A.O."/>
        </authorList>
    </citation>
    <scope>NUCLEOTIDE SEQUENCE [LARGE SCALE GENOMIC DNA]</scope>
    <source>
        <strain evidence="3 4">RIT293</strain>
    </source>
</reference>
<dbReference type="Pfam" id="PF19803">
    <property type="entry name" value="DUF6286"/>
    <property type="match status" value="1"/>
</dbReference>